<dbReference type="GO" id="GO:0015271">
    <property type="term" value="F:outward rectifier potassium channel activity"/>
    <property type="evidence" value="ECO:0007669"/>
    <property type="project" value="TreeGrafter"/>
</dbReference>
<feature type="domain" description="Potassium channel" evidence="10">
    <location>
        <begin position="146"/>
        <end position="204"/>
    </location>
</feature>
<keyword evidence="7 8" id="KW-0407">Ion channel</keyword>
<dbReference type="InterPro" id="IPR013099">
    <property type="entry name" value="K_chnl_dom"/>
</dbReference>
<dbReference type="PRINTS" id="PR01333">
    <property type="entry name" value="2POREKCHANEL"/>
</dbReference>
<feature type="domain" description="Potassium channel" evidence="10">
    <location>
        <begin position="304"/>
        <end position="376"/>
    </location>
</feature>
<evidence type="ECO:0000256" key="6">
    <source>
        <dbReference type="ARBA" id="ARBA00023136"/>
    </source>
</evidence>
<feature type="transmembrane region" description="Helical" evidence="9">
    <location>
        <begin position="292"/>
        <end position="316"/>
    </location>
</feature>
<evidence type="ECO:0000256" key="7">
    <source>
        <dbReference type="ARBA" id="ARBA00023303"/>
    </source>
</evidence>
<comment type="similarity">
    <text evidence="8">Belongs to the two pore domain potassium channel (TC 1.A.1.8) family.</text>
</comment>
<protein>
    <submittedName>
        <fullName evidence="12">Ion_trans_2 domain-containing protein</fullName>
    </submittedName>
</protein>
<evidence type="ECO:0000256" key="2">
    <source>
        <dbReference type="ARBA" id="ARBA00022448"/>
    </source>
</evidence>
<reference evidence="12" key="1">
    <citation type="submission" date="2016-05" db="UniProtKB">
        <authorList>
            <consortium name="WormBaseParasite"/>
        </authorList>
    </citation>
    <scope>IDENTIFICATION</scope>
</reference>
<keyword evidence="4 9" id="KW-1133">Transmembrane helix</keyword>
<dbReference type="Gene3D" id="1.10.287.70">
    <property type="match status" value="1"/>
</dbReference>
<feature type="transmembrane region" description="Helical" evidence="9">
    <location>
        <begin position="150"/>
        <end position="171"/>
    </location>
</feature>
<dbReference type="AlphaFoldDB" id="A0A0M3I5U8"/>
<dbReference type="Proteomes" id="UP000036681">
    <property type="component" value="Unplaced"/>
</dbReference>
<evidence type="ECO:0000313" key="11">
    <source>
        <dbReference type="Proteomes" id="UP000036681"/>
    </source>
</evidence>
<evidence type="ECO:0000256" key="5">
    <source>
        <dbReference type="ARBA" id="ARBA00023065"/>
    </source>
</evidence>
<dbReference type="Pfam" id="PF07885">
    <property type="entry name" value="Ion_trans_2"/>
    <property type="match status" value="2"/>
</dbReference>
<evidence type="ECO:0000256" key="3">
    <source>
        <dbReference type="ARBA" id="ARBA00022692"/>
    </source>
</evidence>
<evidence type="ECO:0000259" key="10">
    <source>
        <dbReference type="Pfam" id="PF07885"/>
    </source>
</evidence>
<proteinExistence type="inferred from homology"/>
<dbReference type="InterPro" id="IPR003280">
    <property type="entry name" value="2pore_dom_K_chnl"/>
</dbReference>
<accession>A0A0M3I5U8</accession>
<comment type="subcellular location">
    <subcellularLocation>
        <location evidence="1">Membrane</location>
        <topology evidence="1">Multi-pass membrane protein</topology>
    </subcellularLocation>
</comment>
<sequence length="411" mass="46197">MGLLFHTEVHLNILPFIVPDELAAESSQDFLASIKMLSRRRTQAKMIAEGVRALLQAIRHGVQALIPIFLLLLYTVLGAVIFYYVESPNERTELETLKRERAELLESTAYRLNNIRGMKPINAYNHTVNTLEIYRRKLGVSDIDEVERKWTMWGAIFYALTVYTTIGYGNIYPVTTAGRVITIIYAFIGIPLALISLIALGSLFARICKILWTIILTSLKTSTGIVSKDLERQLLTSYVNLQSSSKLQKCNARKHLQFKPQGVQTILSPRKVDKLSKVTNSPKKEASGETDLLSFPVSFLIGLTFLWVFVCAALFLTVEDQWNYGTSLYFTLISFTTIGFGDVLPSKPDFMLFVGFCLLIGLSLVSTVLTIIQQQIEALASVGVNYLFHTSAIKMKHIKSYMQSESIQGKQ</sequence>
<keyword evidence="3 8" id="KW-0812">Transmembrane</keyword>
<dbReference type="PANTHER" id="PTHR11003">
    <property type="entry name" value="POTASSIUM CHANNEL, SUBFAMILY K"/>
    <property type="match status" value="1"/>
</dbReference>
<keyword evidence="6 9" id="KW-0472">Membrane</keyword>
<name>A0A0M3I5U8_ASCLU</name>
<organism evidence="11 12">
    <name type="scientific">Ascaris lumbricoides</name>
    <name type="common">Giant roundworm</name>
    <dbReference type="NCBI Taxonomy" id="6252"/>
    <lineage>
        <taxon>Eukaryota</taxon>
        <taxon>Metazoa</taxon>
        <taxon>Ecdysozoa</taxon>
        <taxon>Nematoda</taxon>
        <taxon>Chromadorea</taxon>
        <taxon>Rhabditida</taxon>
        <taxon>Spirurina</taxon>
        <taxon>Ascaridomorpha</taxon>
        <taxon>Ascaridoidea</taxon>
        <taxon>Ascarididae</taxon>
        <taxon>Ascaris</taxon>
    </lineage>
</organism>
<feature type="transmembrane region" description="Helical" evidence="9">
    <location>
        <begin position="350"/>
        <end position="372"/>
    </location>
</feature>
<dbReference type="GO" id="GO:0005886">
    <property type="term" value="C:plasma membrane"/>
    <property type="evidence" value="ECO:0007669"/>
    <property type="project" value="TreeGrafter"/>
</dbReference>
<keyword evidence="5 8" id="KW-0406">Ion transport</keyword>
<dbReference type="SUPFAM" id="SSF81324">
    <property type="entry name" value="Voltage-gated potassium channels"/>
    <property type="match status" value="2"/>
</dbReference>
<keyword evidence="2 8" id="KW-0813">Transport</keyword>
<dbReference type="WBParaSite" id="ALUE_0001235701-mRNA-1">
    <property type="protein sequence ID" value="ALUE_0001235701-mRNA-1"/>
    <property type="gene ID" value="ALUE_0001235701"/>
</dbReference>
<feature type="transmembrane region" description="Helical" evidence="9">
    <location>
        <begin position="64"/>
        <end position="85"/>
    </location>
</feature>
<evidence type="ECO:0000256" key="1">
    <source>
        <dbReference type="ARBA" id="ARBA00004141"/>
    </source>
</evidence>
<evidence type="ECO:0000256" key="9">
    <source>
        <dbReference type="SAM" id="Phobius"/>
    </source>
</evidence>
<evidence type="ECO:0000256" key="8">
    <source>
        <dbReference type="RuleBase" id="RU003857"/>
    </source>
</evidence>
<dbReference type="PANTHER" id="PTHR11003:SF345">
    <property type="entry name" value="TWIK FAMILY OF POTASSIUM CHANNELS PROTEIN 18"/>
    <property type="match status" value="1"/>
</dbReference>
<keyword evidence="11" id="KW-1185">Reference proteome</keyword>
<dbReference type="GO" id="GO:0022841">
    <property type="term" value="F:potassium ion leak channel activity"/>
    <property type="evidence" value="ECO:0007669"/>
    <property type="project" value="TreeGrafter"/>
</dbReference>
<evidence type="ECO:0000256" key="4">
    <source>
        <dbReference type="ARBA" id="ARBA00022989"/>
    </source>
</evidence>
<feature type="transmembrane region" description="Helical" evidence="9">
    <location>
        <begin position="183"/>
        <end position="205"/>
    </location>
</feature>
<dbReference type="GO" id="GO:0030322">
    <property type="term" value="P:stabilization of membrane potential"/>
    <property type="evidence" value="ECO:0007669"/>
    <property type="project" value="TreeGrafter"/>
</dbReference>
<evidence type="ECO:0000313" key="12">
    <source>
        <dbReference type="WBParaSite" id="ALUE_0001235701-mRNA-1"/>
    </source>
</evidence>